<feature type="domain" description="GGDEF" evidence="4">
    <location>
        <begin position="405"/>
        <end position="538"/>
    </location>
</feature>
<proteinExistence type="predicted"/>
<dbReference type="SMART" id="SM00052">
    <property type="entry name" value="EAL"/>
    <property type="match status" value="1"/>
</dbReference>
<dbReference type="EMBL" id="JAJEWP010000005">
    <property type="protein sequence ID" value="MCC2617520.1"/>
    <property type="molecule type" value="Genomic_DNA"/>
</dbReference>
<dbReference type="SMART" id="SM00267">
    <property type="entry name" value="GGDEF"/>
    <property type="match status" value="1"/>
</dbReference>
<reference evidence="5 6" key="1">
    <citation type="submission" date="2021-10" db="EMBL/GenBank/DDBJ databases">
        <title>Draft genome of Aestuariibacter halophilus JC2043.</title>
        <authorList>
            <person name="Emsley S.A."/>
            <person name="Pfannmuller K.M."/>
            <person name="Ushijima B."/>
            <person name="Saw J.H."/>
            <person name="Videau P."/>
        </authorList>
    </citation>
    <scope>NUCLEOTIDE SEQUENCE [LARGE SCALE GENOMIC DNA]</scope>
    <source>
        <strain evidence="5 6">JC2043</strain>
    </source>
</reference>
<feature type="transmembrane region" description="Helical" evidence="2">
    <location>
        <begin position="284"/>
        <end position="302"/>
    </location>
</feature>
<feature type="transmembrane region" description="Helical" evidence="2">
    <location>
        <begin position="12"/>
        <end position="31"/>
    </location>
</feature>
<dbReference type="InterPro" id="IPR001633">
    <property type="entry name" value="EAL_dom"/>
</dbReference>
<dbReference type="CDD" id="cd01949">
    <property type="entry name" value="GGDEF"/>
    <property type="match status" value="1"/>
</dbReference>
<dbReference type="InterPro" id="IPR035919">
    <property type="entry name" value="EAL_sf"/>
</dbReference>
<dbReference type="PROSITE" id="PS50887">
    <property type="entry name" value="GGDEF"/>
    <property type="match status" value="1"/>
</dbReference>
<dbReference type="InterPro" id="IPR052155">
    <property type="entry name" value="Biofilm_reg_signaling"/>
</dbReference>
<dbReference type="Pfam" id="PF00990">
    <property type="entry name" value="GGDEF"/>
    <property type="match status" value="1"/>
</dbReference>
<comment type="caution">
    <text evidence="5">The sequence shown here is derived from an EMBL/GenBank/DDBJ whole genome shotgun (WGS) entry which is preliminary data.</text>
</comment>
<organism evidence="5 6">
    <name type="scientific">Fluctibacter halophilus</name>
    <dbReference type="NCBI Taxonomy" id="226011"/>
    <lineage>
        <taxon>Bacteria</taxon>
        <taxon>Pseudomonadati</taxon>
        <taxon>Pseudomonadota</taxon>
        <taxon>Gammaproteobacteria</taxon>
        <taxon>Alteromonadales</taxon>
        <taxon>Alteromonadaceae</taxon>
        <taxon>Fluctibacter</taxon>
    </lineage>
</organism>
<dbReference type="RefSeq" id="WP_229161745.1">
    <property type="nucleotide sequence ID" value="NZ_JAJEWP010000005.1"/>
</dbReference>
<accession>A0ABS8GCH2</accession>
<dbReference type="PANTHER" id="PTHR44757">
    <property type="entry name" value="DIGUANYLATE CYCLASE DGCP"/>
    <property type="match status" value="1"/>
</dbReference>
<dbReference type="InterPro" id="IPR029787">
    <property type="entry name" value="Nucleotide_cyclase"/>
</dbReference>
<protein>
    <submittedName>
        <fullName evidence="5">EAL domain-containing protein</fullName>
    </submittedName>
</protein>
<evidence type="ECO:0000256" key="1">
    <source>
        <dbReference type="SAM" id="Coils"/>
    </source>
</evidence>
<dbReference type="Proteomes" id="UP001520878">
    <property type="component" value="Unassembled WGS sequence"/>
</dbReference>
<dbReference type="Gene3D" id="3.30.70.270">
    <property type="match status" value="1"/>
</dbReference>
<keyword evidence="1" id="KW-0175">Coiled coil</keyword>
<dbReference type="SUPFAM" id="SSF55073">
    <property type="entry name" value="Nucleotide cyclase"/>
    <property type="match status" value="1"/>
</dbReference>
<evidence type="ECO:0000256" key="2">
    <source>
        <dbReference type="SAM" id="Phobius"/>
    </source>
</evidence>
<dbReference type="PANTHER" id="PTHR44757:SF2">
    <property type="entry name" value="BIOFILM ARCHITECTURE MAINTENANCE PROTEIN MBAA"/>
    <property type="match status" value="1"/>
</dbReference>
<keyword evidence="2" id="KW-1133">Transmembrane helix</keyword>
<feature type="domain" description="EAL" evidence="3">
    <location>
        <begin position="547"/>
        <end position="801"/>
    </location>
</feature>
<name>A0ABS8GCH2_9ALTE</name>
<keyword evidence="2" id="KW-0472">Membrane</keyword>
<keyword evidence="6" id="KW-1185">Reference proteome</keyword>
<gene>
    <name evidence="5" type="ORF">LJ739_14800</name>
</gene>
<evidence type="ECO:0000259" key="4">
    <source>
        <dbReference type="PROSITE" id="PS50887"/>
    </source>
</evidence>
<dbReference type="SUPFAM" id="SSF141868">
    <property type="entry name" value="EAL domain-like"/>
    <property type="match status" value="1"/>
</dbReference>
<dbReference type="InterPro" id="IPR043128">
    <property type="entry name" value="Rev_trsase/Diguanyl_cyclase"/>
</dbReference>
<dbReference type="InterPro" id="IPR000160">
    <property type="entry name" value="GGDEF_dom"/>
</dbReference>
<evidence type="ECO:0000313" key="5">
    <source>
        <dbReference type="EMBL" id="MCC2617520.1"/>
    </source>
</evidence>
<sequence>MRPFLSLSWKLLGVLLAVMLSASVTMTWLWLQRSAQEFASQQQSIRDQSARQYQLVNQMMRGRLEAWLEGLIHFQPNVKVDTLTQMLQSEWEFLQINWQVNDIWLLSEGLQLRYSSTYSLPDYVLNGSQQALQQQASGTTVFCASQCQQLLFMPVLTDDDAVHVLVASFTLLDSLAFLHQSTQAQLAIVNIDPLKFDRREGGIRFLQPLGSQLEQSLSALLAALERDTSAQQLLSQGAKVSLNEQVRLLTLLDMQSAESPHHYLMLVHDITDEAAELHDYQRKIIGVAVSVFSLLLILLLVVTGRFRQRLMFIASRLPLLANRRFDVFQERTVSGGRWFRDELDTLQQAAAKLADQLSSLDEQVNQRTQELERIAMYDELTQLPNRNMLTYQLNDAIASLSRLPGYVILLFLDLDDFKKVNDSYGHDAGDQLLIEASARLSSVLRSTDMACRLGGDEFVILLRHVAHLEAGVLVARKVLERFKAPVRIGDAQFYVSCSIGLAITDQTQCSSAELIRYADTAMYAAKRAGGNCYRLFDSAMSQQALTKVALESEAREALLNNQFFFALQPQVSMQDDALTGFEALLRWRHPDKGLIAPGTFIPVLEHTAFFVHVGYWVMEHAVGLLAMLREWGYGHLTIAINLSASQFLDKAMIPRLRDLINDSGIDPSRLEVELTESSLLHETEQALVIADELKLMGIKLAIDDFGTGYSSLSYLRNIPAEVIKIDRGFVQGMLENEADRHIVAATIELINNLGLTVVAEGIETASQYDTLRRLNCDVGQGFWIAKPIAETELLSALRQHCEKGYWKLPSDHIQRPLIGNQPKM</sequence>
<feature type="coiled-coil region" evidence="1">
    <location>
        <begin position="343"/>
        <end position="370"/>
    </location>
</feature>
<evidence type="ECO:0000313" key="6">
    <source>
        <dbReference type="Proteomes" id="UP001520878"/>
    </source>
</evidence>
<dbReference type="CDD" id="cd01948">
    <property type="entry name" value="EAL"/>
    <property type="match status" value="1"/>
</dbReference>
<dbReference type="Gene3D" id="3.20.20.450">
    <property type="entry name" value="EAL domain"/>
    <property type="match status" value="1"/>
</dbReference>
<dbReference type="PROSITE" id="PS50883">
    <property type="entry name" value="EAL"/>
    <property type="match status" value="1"/>
</dbReference>
<dbReference type="Pfam" id="PF00563">
    <property type="entry name" value="EAL"/>
    <property type="match status" value="1"/>
</dbReference>
<keyword evidence="2" id="KW-0812">Transmembrane</keyword>
<dbReference type="NCBIfam" id="TIGR00254">
    <property type="entry name" value="GGDEF"/>
    <property type="match status" value="1"/>
</dbReference>
<evidence type="ECO:0000259" key="3">
    <source>
        <dbReference type="PROSITE" id="PS50883"/>
    </source>
</evidence>